<dbReference type="STRING" id="947166.A0A1D1VDH2"/>
<dbReference type="PROSITE" id="PS00726">
    <property type="entry name" value="AP_NUCLEASE_F1_1"/>
    <property type="match status" value="1"/>
</dbReference>
<keyword evidence="5 7" id="KW-0460">Magnesium</keyword>
<comment type="caution">
    <text evidence="12">The sequence shown here is derived from an EMBL/GenBank/DDBJ whole genome shotgun (WGS) entry which is preliminary data.</text>
</comment>
<comment type="cofactor">
    <cofactor evidence="7 9">
        <name>Mg(2+)</name>
        <dbReference type="ChEBI" id="CHEBI:18420"/>
    </cofactor>
    <cofactor evidence="7 9">
        <name>Mn(2+)</name>
        <dbReference type="ChEBI" id="CHEBI:29035"/>
    </cofactor>
    <text evidence="7 9">Probably binds two magnesium or manganese ions per subunit.</text>
</comment>
<dbReference type="InterPro" id="IPR005135">
    <property type="entry name" value="Endo/exonuclease/phosphatase"/>
</dbReference>
<dbReference type="GO" id="GO:0046872">
    <property type="term" value="F:metal ion binding"/>
    <property type="evidence" value="ECO:0007669"/>
    <property type="project" value="UniProtKB-KW"/>
</dbReference>
<dbReference type="GO" id="GO:0006284">
    <property type="term" value="P:base-excision repair"/>
    <property type="evidence" value="ECO:0007669"/>
    <property type="project" value="TreeGrafter"/>
</dbReference>
<comment type="similarity">
    <text evidence="2 9">Belongs to the DNA repair enzymes AP/ExoA family.</text>
</comment>
<keyword evidence="3 7" id="KW-0479">Metal-binding</keyword>
<dbReference type="AlphaFoldDB" id="A0A1D1VDH2"/>
<evidence type="ECO:0000256" key="2">
    <source>
        <dbReference type="ARBA" id="ARBA00007092"/>
    </source>
</evidence>
<feature type="binding site" evidence="7">
    <location>
        <position position="407"/>
    </location>
    <ligand>
        <name>Mg(2+)</name>
        <dbReference type="ChEBI" id="CHEBI:18420"/>
        <label>1</label>
    </ligand>
</feature>
<keyword evidence="9" id="KW-0234">DNA repair</keyword>
<dbReference type="Pfam" id="PF03372">
    <property type="entry name" value="Exo_endo_phos"/>
    <property type="match status" value="1"/>
</dbReference>
<evidence type="ECO:0000313" key="12">
    <source>
        <dbReference type="EMBL" id="GAU97777.1"/>
    </source>
</evidence>
<dbReference type="EMBL" id="BDGG01000004">
    <property type="protein sequence ID" value="GAU97777.1"/>
    <property type="molecule type" value="Genomic_DNA"/>
</dbReference>
<dbReference type="GO" id="GO:0008311">
    <property type="term" value="F:double-stranded DNA 3'-5' DNA exonuclease activity"/>
    <property type="evidence" value="ECO:0007669"/>
    <property type="project" value="UniProtKB-EC"/>
</dbReference>
<organism evidence="12 13">
    <name type="scientific">Ramazzottius varieornatus</name>
    <name type="common">Water bear</name>
    <name type="synonym">Tardigrade</name>
    <dbReference type="NCBI Taxonomy" id="947166"/>
    <lineage>
        <taxon>Eukaryota</taxon>
        <taxon>Metazoa</taxon>
        <taxon>Ecdysozoa</taxon>
        <taxon>Tardigrada</taxon>
        <taxon>Eutardigrada</taxon>
        <taxon>Parachela</taxon>
        <taxon>Hypsibioidea</taxon>
        <taxon>Ramazzottiidae</taxon>
        <taxon>Ramazzottius</taxon>
    </lineage>
</organism>
<sequence length="514" mass="56021">MEADPPSSSNETLTVSSIEASLDLDVPSSSPTAALPIDGSSINTTRRSDRRQTILPGTILALRKLSGVTERTNTTPEASPPPSEVSASEETGLLTKEPTDESPPLSQIQEESTGQSLPEPNSSAGDVGPLSGEGNQGTNWSRSGRLRAKQKVVYAQVQTRHSRKGKRSEDTELGGAPLPKILKLKDNSEAPKGILKKPSDETEAALSKSSRHLAFPDESAFTRQELAETRKVEVESSPAVLPNPPPKVALLPGKTPSLQILSYNIGGLSTFLPKNTWVEINALLPDVVCLQETKTEGEELLQLGVNVGTTYAYWYHGKSKNEAGVAILSKNKPLNVLYGFSRSNGEEFASMGHVITAEYPAFYIVNTYVPSSSTNLKNLQDRLLWEEDLRKFLTSLQEKKPVIVAGDLNVAVQDMDIYKPSVRKVPGSSVEERNSINTTLSSVNLVDVYRTLNPAVEQCYTWFAPRSTKKTASAWRLDYFLISKAILPQVCGIHHFANIVGSTHIPLMLYLEVV</sequence>
<dbReference type="PANTHER" id="PTHR22748">
    <property type="entry name" value="AP ENDONUCLEASE"/>
    <property type="match status" value="1"/>
</dbReference>
<keyword evidence="7" id="KW-0464">Manganese</keyword>
<dbReference type="GO" id="GO:0008081">
    <property type="term" value="F:phosphoric diester hydrolase activity"/>
    <property type="evidence" value="ECO:0007669"/>
    <property type="project" value="TreeGrafter"/>
</dbReference>
<dbReference type="PROSITE" id="PS51435">
    <property type="entry name" value="AP_NUCLEASE_F1_4"/>
    <property type="match status" value="1"/>
</dbReference>
<feature type="active site" evidence="6">
    <location>
        <position position="368"/>
    </location>
</feature>
<keyword evidence="13" id="KW-1185">Reference proteome</keyword>
<dbReference type="PANTHER" id="PTHR22748:SF6">
    <property type="entry name" value="DNA-(APURINIC OR APYRIMIDINIC SITE) ENDONUCLEASE"/>
    <property type="match status" value="1"/>
</dbReference>
<dbReference type="InterPro" id="IPR020847">
    <property type="entry name" value="AP_endonuclease_F1_BS"/>
</dbReference>
<feature type="binding site" evidence="7">
    <location>
        <position position="504"/>
    </location>
    <ligand>
        <name>Mg(2+)</name>
        <dbReference type="ChEBI" id="CHEBI:18420"/>
        <label>1</label>
    </ligand>
</feature>
<evidence type="ECO:0000256" key="6">
    <source>
        <dbReference type="PIRSR" id="PIRSR604808-1"/>
    </source>
</evidence>
<evidence type="ECO:0000259" key="11">
    <source>
        <dbReference type="Pfam" id="PF03372"/>
    </source>
</evidence>
<keyword evidence="4" id="KW-0378">Hydrolase</keyword>
<evidence type="ECO:0000256" key="9">
    <source>
        <dbReference type="RuleBase" id="RU362131"/>
    </source>
</evidence>
<dbReference type="GO" id="GO:0005634">
    <property type="term" value="C:nucleus"/>
    <property type="evidence" value="ECO:0007669"/>
    <property type="project" value="TreeGrafter"/>
</dbReference>
<evidence type="ECO:0000313" key="13">
    <source>
        <dbReference type="Proteomes" id="UP000186922"/>
    </source>
</evidence>
<dbReference type="InterPro" id="IPR036691">
    <property type="entry name" value="Endo/exonu/phosph_ase_sf"/>
</dbReference>
<dbReference type="InterPro" id="IPR004808">
    <property type="entry name" value="AP_endonuc_1"/>
</dbReference>
<proteinExistence type="inferred from homology"/>
<feature type="site" description="Interaction with DNA substrate" evidence="8">
    <location>
        <position position="504"/>
    </location>
</feature>
<dbReference type="EC" id="3.1.-.-" evidence="9"/>
<evidence type="ECO:0000256" key="3">
    <source>
        <dbReference type="ARBA" id="ARBA00022723"/>
    </source>
</evidence>
<gene>
    <name evidence="12" type="primary">RvY_09013-1</name>
    <name evidence="12" type="synonym">RvY_09013.1</name>
    <name evidence="12" type="ORF">RvY_09013</name>
</gene>
<feature type="binding site" evidence="7">
    <location>
        <position position="292"/>
    </location>
    <ligand>
        <name>Mg(2+)</name>
        <dbReference type="ChEBI" id="CHEBI:18420"/>
        <label>1</label>
    </ligand>
</feature>
<feature type="site" description="Transition state stabilizer" evidence="8">
    <location>
        <position position="409"/>
    </location>
</feature>
<evidence type="ECO:0000256" key="8">
    <source>
        <dbReference type="PIRSR" id="PIRSR604808-3"/>
    </source>
</evidence>
<evidence type="ECO:0000256" key="4">
    <source>
        <dbReference type="ARBA" id="ARBA00022801"/>
    </source>
</evidence>
<evidence type="ECO:0000256" key="5">
    <source>
        <dbReference type="ARBA" id="ARBA00022842"/>
    </source>
</evidence>
<dbReference type="CDD" id="cd09087">
    <property type="entry name" value="Ape1-like_AP-endo"/>
    <property type="match status" value="1"/>
</dbReference>
<feature type="region of interest" description="Disordered" evidence="10">
    <location>
        <begin position="20"/>
        <end position="202"/>
    </location>
</feature>
<accession>A0A1D1VDH2</accession>
<name>A0A1D1VDH2_RAMVA</name>
<evidence type="ECO:0000256" key="7">
    <source>
        <dbReference type="PIRSR" id="PIRSR604808-2"/>
    </source>
</evidence>
<feature type="domain" description="Endonuclease/exonuclease/phosphatase" evidence="11">
    <location>
        <begin position="261"/>
        <end position="495"/>
    </location>
</feature>
<feature type="binding site" evidence="7">
    <location>
        <position position="264"/>
    </location>
    <ligand>
        <name>Mg(2+)</name>
        <dbReference type="ChEBI" id="CHEBI:18420"/>
        <label>1</label>
    </ligand>
</feature>
<feature type="compositionally biased region" description="Polar residues" evidence="10">
    <location>
        <begin position="104"/>
        <end position="124"/>
    </location>
</feature>
<comment type="catalytic activity">
    <reaction evidence="1">
        <text>Exonucleolytic cleavage in the 3'- to 5'-direction to yield nucleoside 5'-phosphates.</text>
        <dbReference type="EC" id="3.1.11.2"/>
    </reaction>
</comment>
<protein>
    <recommendedName>
        <fullName evidence="9">DNA-(apurinic or apyrimidinic site) endonuclease</fullName>
        <ecNumber evidence="9">3.1.-.-</ecNumber>
    </recommendedName>
</protein>
<reference evidence="12 13" key="1">
    <citation type="journal article" date="2016" name="Nat. Commun.">
        <title>Extremotolerant tardigrade genome and improved radiotolerance of human cultured cells by tardigrade-unique protein.</title>
        <authorList>
            <person name="Hashimoto T."/>
            <person name="Horikawa D.D."/>
            <person name="Saito Y."/>
            <person name="Kuwahara H."/>
            <person name="Kozuka-Hata H."/>
            <person name="Shin-I T."/>
            <person name="Minakuchi Y."/>
            <person name="Ohishi K."/>
            <person name="Motoyama A."/>
            <person name="Aizu T."/>
            <person name="Enomoto A."/>
            <person name="Kondo K."/>
            <person name="Tanaka S."/>
            <person name="Hara Y."/>
            <person name="Koshikawa S."/>
            <person name="Sagara H."/>
            <person name="Miura T."/>
            <person name="Yokobori S."/>
            <person name="Miyagawa K."/>
            <person name="Suzuki Y."/>
            <person name="Kubo T."/>
            <person name="Oyama M."/>
            <person name="Kohara Y."/>
            <person name="Fujiyama A."/>
            <person name="Arakawa K."/>
            <person name="Katayama T."/>
            <person name="Toyoda A."/>
            <person name="Kunieda T."/>
        </authorList>
    </citation>
    <scope>NUCLEOTIDE SEQUENCE [LARGE SCALE GENOMIC DNA]</scope>
    <source>
        <strain evidence="12 13">YOKOZUNA-1</strain>
    </source>
</reference>
<feature type="active site" description="Proton donor/acceptor" evidence="6">
    <location>
        <position position="407"/>
    </location>
</feature>
<dbReference type="GO" id="GO:0003677">
    <property type="term" value="F:DNA binding"/>
    <property type="evidence" value="ECO:0007669"/>
    <property type="project" value="InterPro"/>
</dbReference>
<dbReference type="NCBIfam" id="TIGR00633">
    <property type="entry name" value="xth"/>
    <property type="match status" value="1"/>
</dbReference>
<evidence type="ECO:0000256" key="10">
    <source>
        <dbReference type="SAM" id="MobiDB-lite"/>
    </source>
</evidence>
<feature type="site" description="Important for catalytic activity" evidence="8">
    <location>
        <position position="478"/>
    </location>
</feature>
<dbReference type="SUPFAM" id="SSF56219">
    <property type="entry name" value="DNase I-like"/>
    <property type="match status" value="1"/>
</dbReference>
<keyword evidence="9" id="KW-0227">DNA damage</keyword>
<dbReference type="GO" id="GO:0003906">
    <property type="term" value="F:DNA-(apurinic or apyrimidinic site) endonuclease activity"/>
    <property type="evidence" value="ECO:0007669"/>
    <property type="project" value="TreeGrafter"/>
</dbReference>
<dbReference type="OrthoDB" id="498125at2759"/>
<evidence type="ECO:0000256" key="1">
    <source>
        <dbReference type="ARBA" id="ARBA00000493"/>
    </source>
</evidence>
<feature type="binding site" evidence="7">
    <location>
        <position position="409"/>
    </location>
    <ligand>
        <name>Mg(2+)</name>
        <dbReference type="ChEBI" id="CHEBI:18420"/>
        <label>1</label>
    </ligand>
</feature>
<feature type="active site" description="Proton acceptor" evidence="6">
    <location>
        <position position="504"/>
    </location>
</feature>
<dbReference type="Gene3D" id="3.60.10.10">
    <property type="entry name" value="Endonuclease/exonuclease/phosphatase"/>
    <property type="match status" value="1"/>
</dbReference>
<dbReference type="Proteomes" id="UP000186922">
    <property type="component" value="Unassembled WGS sequence"/>
</dbReference>